<dbReference type="EMBL" id="CP032514">
    <property type="protein sequence ID" value="AYD89172.1"/>
    <property type="molecule type" value="Genomic_DNA"/>
</dbReference>
<organism evidence="2 3">
    <name type="scientific">Actinomyces lilanjuaniae</name>
    <dbReference type="NCBI Taxonomy" id="2321394"/>
    <lineage>
        <taxon>Bacteria</taxon>
        <taxon>Bacillati</taxon>
        <taxon>Actinomycetota</taxon>
        <taxon>Actinomycetes</taxon>
        <taxon>Actinomycetales</taxon>
        <taxon>Actinomycetaceae</taxon>
        <taxon>Actinomyces</taxon>
    </lineage>
</organism>
<dbReference type="Pfam" id="PF13604">
    <property type="entry name" value="AAA_30"/>
    <property type="match status" value="1"/>
</dbReference>
<keyword evidence="3" id="KW-1185">Reference proteome</keyword>
<evidence type="ECO:0000313" key="2">
    <source>
        <dbReference type="EMBL" id="AYD89172.1"/>
    </source>
</evidence>
<reference evidence="2 3" key="1">
    <citation type="submission" date="2018-09" db="EMBL/GenBank/DDBJ databases">
        <authorList>
            <person name="Li J."/>
        </authorList>
    </citation>
    <scope>NUCLEOTIDE SEQUENCE [LARGE SCALE GENOMIC DNA]</scope>
    <source>
        <strain evidence="2 3">2129</strain>
    </source>
</reference>
<sequence>MSPTQGSPPRRPQSSSNLWLSEDCSLTHLASLTPSWPVRYSSRVMTIHRISAGDGYEYYTREVASDDERRQHRQELGDYYLQTGAPAGVWEGSEIYRHFGVSGEVTEQQMRDLFGQGKRPDAETIREAKGGVVDERRLLLGNPYGVYGATLQRQFTDAVNEAVRDFRNDNDGAEPGRRELARIRRRVAHDMFVADRSREPVDDGELRRFLTTQTRAGAQAVAGFDLTFSVPKSVSVMWALGDRDLQRRIEEAHTGAVRDTLGYLEADVIGSRAGRNGVRRVQVDGVLAARFRHHDSRAGDPQLHDHLVVSNKVFIPFGGKDLRTGRPKGVWRTIDSKALYRATVAASTRYDNALMTRLTRDLGVTFEQRGGGSQATKMEIDLVPEDLIEQFSTRRASIVSRLEELTAEYRTTHGREPGRRTVMRLAQQATLETRQSKQHRPLPDRVQEWRARTSARFTAADLDAQRAERARTEAAAAGERPGWWQRLASHVRHTTPVAPAVAEPVDDATLALRVLTGLEERRSTWTRRHVQAEAARQLAAATGGHGCDGDRIDLVTARVLEDPEMVRLSHPEPVLHRARADADGVSVYDHPDMWRYTSTTVIDRENELLDAAEREVVPPVSRATLDRVLTEAGEDLGADKVRAIEAMALSPRAVVTVVGPAGAGKTRAVRHLADAVTEQGGALVGLAPSAVAARELGCSLGVEAMTAHRWLSAEGWTAVGPGDVVLVDEAGMVDNLTLAAVTRRALEAGAVVRMVGDPAQLSAVDAGGAFDLLHTATGDGVELDTVWRFRDPQEAEASLALRSGPERDAFTWYQDNDRVRSGGEQEVLTEALRAWGADTEAGRRSIIIASTTERVAELNDQISSARAAAGETTPAGTEVLTRDGHLIRLGTRC</sequence>
<dbReference type="InterPro" id="IPR014862">
    <property type="entry name" value="TrwC"/>
</dbReference>
<accession>A0ABM6Z238</accession>
<dbReference type="InterPro" id="IPR027417">
    <property type="entry name" value="P-loop_NTPase"/>
</dbReference>
<dbReference type="CDD" id="cd17933">
    <property type="entry name" value="DEXSc_RecD-like"/>
    <property type="match status" value="1"/>
</dbReference>
<proteinExistence type="predicted"/>
<evidence type="ECO:0000259" key="1">
    <source>
        <dbReference type="Pfam" id="PF08751"/>
    </source>
</evidence>
<feature type="domain" description="TrwC relaxase" evidence="1">
    <location>
        <begin position="52"/>
        <end position="454"/>
    </location>
</feature>
<gene>
    <name evidence="2" type="ORF">D5R93_02265</name>
</gene>
<dbReference type="NCBIfam" id="NF041492">
    <property type="entry name" value="MobF"/>
    <property type="match status" value="1"/>
</dbReference>
<dbReference type="Pfam" id="PF08751">
    <property type="entry name" value="TrwC"/>
    <property type="match status" value="1"/>
</dbReference>
<protein>
    <recommendedName>
        <fullName evidence="1">TrwC relaxase domain-containing protein</fullName>
    </recommendedName>
</protein>
<dbReference type="Proteomes" id="UP000273001">
    <property type="component" value="Chromosome"/>
</dbReference>
<evidence type="ECO:0000313" key="3">
    <source>
        <dbReference type="Proteomes" id="UP000273001"/>
    </source>
</evidence>
<name>A0ABM6Z238_9ACTO</name>
<dbReference type="Gene3D" id="3.40.50.300">
    <property type="entry name" value="P-loop containing nucleotide triphosphate hydrolases"/>
    <property type="match status" value="1"/>
</dbReference>
<dbReference type="SUPFAM" id="SSF52540">
    <property type="entry name" value="P-loop containing nucleoside triphosphate hydrolases"/>
    <property type="match status" value="2"/>
</dbReference>
<dbReference type="SUPFAM" id="SSF55464">
    <property type="entry name" value="Origin of replication-binding domain, RBD-like"/>
    <property type="match status" value="1"/>
</dbReference>